<comment type="caution">
    <text evidence="2">The sequence shown here is derived from an EMBL/GenBank/DDBJ whole genome shotgun (WGS) entry which is preliminary data.</text>
</comment>
<dbReference type="OrthoDB" id="4363600at2759"/>
<feature type="transmembrane region" description="Helical" evidence="1">
    <location>
        <begin position="546"/>
        <end position="566"/>
    </location>
</feature>
<evidence type="ECO:0000313" key="3">
    <source>
        <dbReference type="Proteomes" id="UP000191285"/>
    </source>
</evidence>
<feature type="transmembrane region" description="Helical" evidence="1">
    <location>
        <begin position="343"/>
        <end position="361"/>
    </location>
</feature>
<name>A0A1V6ST79_9EURO</name>
<keyword evidence="3" id="KW-1185">Reference proteome</keyword>
<feature type="transmembrane region" description="Helical" evidence="1">
    <location>
        <begin position="368"/>
        <end position="388"/>
    </location>
</feature>
<keyword evidence="1" id="KW-0472">Membrane</keyword>
<keyword evidence="1" id="KW-1133">Transmembrane helix</keyword>
<dbReference type="EMBL" id="MLKD01000021">
    <property type="protein sequence ID" value="OQE17222.1"/>
    <property type="molecule type" value="Genomic_DNA"/>
</dbReference>
<keyword evidence="1" id="KW-0812">Transmembrane</keyword>
<sequence length="727" mass="84101">MDSSSKHNDTHLMEEIPQIPFDPKPEPHDYYMFLLRTEQGRDKRTRQESNLAIRTNSFQTLPYDWFWEADFLYRLRTSSNPIVIFQVIPIPLSSSSTPHQGFREKKLALGFDFSNNHLRAWTFDPIPVPITREVYLQSGGLLHSQPDIWKECRDKNSLNECWSRRIPQISISMNEFDEMIDVTMNNFNEYGAEILNGGLLRFFEKTSFPFHPSMDLVIVIQFTQFLSDFIDVLVSDLDEDSRYLRDKYDDYQEFLRNLLLRSSVDVWMTSYEILKAGMATSKNVRVGSSSTRAEVGKMISENKGHQVRLMQQQQQRMGPTSNRAEPKAGQWTNTKGLNSEVDSHVWLVLLAVLMVYSMLLYSKNYSIILSGGGLFIGVRFILFMLQGRSCDLVALIGIPRLSNWVRNWDHWFVDVLAAITAFELQKRENYDLLAEEAALWFVLKFVVTICQWNYISIETLPKSLIQSELFQSIQNGTFQPSIWGYDLSNLPAWYFDSTCAILGAIFVYTNMNSFAAQSLTLWFVLRFIMPPWADCKEWALECALPYLILFLKYSPFGAFIIFASWMGLWYDLLVGLIMAAFFAWTSLKLWIPSTGISLAFQGIDTKTLLTWSFATWRISRASNFLPLIPADYFGLAIFAQWAISAGLKVGYEVAVVLTWLYVVWKVHISEIETVTVPGDIVLIFILEWLSRAKMEYRDSDIQTQTQIQAQRERHGSTRHAWNNVQAY</sequence>
<protein>
    <submittedName>
        <fullName evidence="2">Uncharacterized protein</fullName>
    </submittedName>
</protein>
<feature type="transmembrane region" description="Helical" evidence="1">
    <location>
        <begin position="500"/>
        <end position="525"/>
    </location>
</feature>
<feature type="transmembrane region" description="Helical" evidence="1">
    <location>
        <begin position="572"/>
        <end position="591"/>
    </location>
</feature>
<evidence type="ECO:0000256" key="1">
    <source>
        <dbReference type="SAM" id="Phobius"/>
    </source>
</evidence>
<reference evidence="3" key="1">
    <citation type="journal article" date="2017" name="Nat. Microbiol.">
        <title>Global analysis of biosynthetic gene clusters reveals vast potential of secondary metabolite production in Penicillium species.</title>
        <authorList>
            <person name="Nielsen J.C."/>
            <person name="Grijseels S."/>
            <person name="Prigent S."/>
            <person name="Ji B."/>
            <person name="Dainat J."/>
            <person name="Nielsen K.F."/>
            <person name="Frisvad J.C."/>
            <person name="Workman M."/>
            <person name="Nielsen J."/>
        </authorList>
    </citation>
    <scope>NUCLEOTIDE SEQUENCE [LARGE SCALE GENOMIC DNA]</scope>
    <source>
        <strain evidence="3">IBT 24891</strain>
    </source>
</reference>
<dbReference type="Proteomes" id="UP000191285">
    <property type="component" value="Unassembled WGS sequence"/>
</dbReference>
<organism evidence="2 3">
    <name type="scientific">Penicillium steckii</name>
    <dbReference type="NCBI Taxonomy" id="303698"/>
    <lineage>
        <taxon>Eukaryota</taxon>
        <taxon>Fungi</taxon>
        <taxon>Dikarya</taxon>
        <taxon>Ascomycota</taxon>
        <taxon>Pezizomycotina</taxon>
        <taxon>Eurotiomycetes</taxon>
        <taxon>Eurotiomycetidae</taxon>
        <taxon>Eurotiales</taxon>
        <taxon>Aspergillaceae</taxon>
        <taxon>Penicillium</taxon>
    </lineage>
</organism>
<gene>
    <name evidence="2" type="ORF">PENSTE_c021G00070</name>
</gene>
<evidence type="ECO:0000313" key="2">
    <source>
        <dbReference type="EMBL" id="OQE17222.1"/>
    </source>
</evidence>
<accession>A0A1V6ST79</accession>
<proteinExistence type="predicted"/>
<dbReference type="AlphaFoldDB" id="A0A1V6ST79"/>